<evidence type="ECO:0000313" key="3">
    <source>
        <dbReference type="Proteomes" id="UP000076296"/>
    </source>
</evidence>
<feature type="compositionally biased region" description="Low complexity" evidence="1">
    <location>
        <begin position="61"/>
        <end position="72"/>
    </location>
</feature>
<organism evidence="2 3">
    <name type="scientific">Acinetobacter baumannii</name>
    <dbReference type="NCBI Taxonomy" id="470"/>
    <lineage>
        <taxon>Bacteria</taxon>
        <taxon>Pseudomonadati</taxon>
        <taxon>Pseudomonadota</taxon>
        <taxon>Gammaproteobacteria</taxon>
        <taxon>Moraxellales</taxon>
        <taxon>Moraxellaceae</taxon>
        <taxon>Acinetobacter</taxon>
        <taxon>Acinetobacter calcoaceticus/baumannii complex</taxon>
    </lineage>
</organism>
<dbReference type="Proteomes" id="UP000076296">
    <property type="component" value="Unassembled WGS sequence"/>
</dbReference>
<evidence type="ECO:0000256" key="1">
    <source>
        <dbReference type="SAM" id="MobiDB-lite"/>
    </source>
</evidence>
<gene>
    <name evidence="2" type="ORF">LV35_04202</name>
</gene>
<comment type="caution">
    <text evidence="2">The sequence shown here is derived from an EMBL/GenBank/DDBJ whole genome shotgun (WGS) entry which is preliminary data.</text>
</comment>
<reference evidence="2 3" key="1">
    <citation type="submission" date="2016-01" db="EMBL/GenBank/DDBJ databases">
        <title>Draft sequences of Acinetobacter baumannii isolates from wounded military personnel.</title>
        <authorList>
            <person name="Arivett B.A."/>
            <person name="Fiester S.E."/>
            <person name="Ream D.C."/>
            <person name="Actis L.A."/>
        </authorList>
    </citation>
    <scope>NUCLEOTIDE SEQUENCE [LARGE SCALE GENOMIC DNA]</scope>
    <source>
        <strain evidence="2 3">AB2828</strain>
    </source>
</reference>
<protein>
    <submittedName>
        <fullName evidence="2">Uncharacterized protein</fullName>
    </submittedName>
</protein>
<proteinExistence type="predicted"/>
<name>A0AAJ0VMI4_ACIBA</name>
<dbReference type="EMBL" id="LRDT01000084">
    <property type="protein sequence ID" value="KZA07814.1"/>
    <property type="molecule type" value="Genomic_DNA"/>
</dbReference>
<sequence length="132" mass="13963">MNSDSSRFNSLRAHRATGGVCSLPWLFRAHLPGGRTHARIRQIPAGPACRVVGTVRRPAPREAGAAPAAQPPHHGDQRSARRHGHKGGRGLPPQHPQGFDGAVSVHPEIPSLRLRQGPPGNGCPESSKGQGQ</sequence>
<accession>A0AAJ0VMI4</accession>
<dbReference type="AlphaFoldDB" id="A0AAJ0VMI4"/>
<evidence type="ECO:0000313" key="2">
    <source>
        <dbReference type="EMBL" id="KZA07814.1"/>
    </source>
</evidence>
<feature type="region of interest" description="Disordered" evidence="1">
    <location>
        <begin position="52"/>
        <end position="132"/>
    </location>
</feature>